<reference evidence="3 4" key="1">
    <citation type="submission" date="2020-02" db="EMBL/GenBank/DDBJ databases">
        <authorList>
            <person name="Zhang X.-Y."/>
        </authorList>
    </citation>
    <scope>NUCLEOTIDE SEQUENCE [LARGE SCALE GENOMIC DNA]</scope>
    <source>
        <strain evidence="3 4">C33</strain>
    </source>
</reference>
<dbReference type="InterPro" id="IPR059113">
    <property type="entry name" value="Znf_ribbon"/>
</dbReference>
<keyword evidence="1" id="KW-0812">Transmembrane</keyword>
<dbReference type="RefSeq" id="WP_164210939.1">
    <property type="nucleotide sequence ID" value="NZ_JAAGSC010000040.1"/>
</dbReference>
<dbReference type="EMBL" id="JAAGSC010000040">
    <property type="protein sequence ID" value="NDY95535.1"/>
    <property type="molecule type" value="Genomic_DNA"/>
</dbReference>
<comment type="caution">
    <text evidence="3">The sequence shown here is derived from an EMBL/GenBank/DDBJ whole genome shotgun (WGS) entry which is preliminary data.</text>
</comment>
<proteinExistence type="predicted"/>
<feature type="transmembrane region" description="Helical" evidence="1">
    <location>
        <begin position="82"/>
        <end position="102"/>
    </location>
</feature>
<evidence type="ECO:0000259" key="2">
    <source>
        <dbReference type="Pfam" id="PF13248"/>
    </source>
</evidence>
<protein>
    <recommendedName>
        <fullName evidence="2">Putative zinc-ribbon domain-containing protein</fullName>
    </recommendedName>
</protein>
<gene>
    <name evidence="3" type="ORF">G3I74_07340</name>
</gene>
<keyword evidence="1" id="KW-0472">Membrane</keyword>
<name>A0A845V6E2_9GAMM</name>
<feature type="domain" description="Putative zinc-ribbon" evidence="2">
    <location>
        <begin position="4"/>
        <end position="25"/>
    </location>
</feature>
<keyword evidence="4" id="KW-1185">Reference proteome</keyword>
<dbReference type="AlphaFoldDB" id="A0A845V6E2"/>
<feature type="transmembrane region" description="Helical" evidence="1">
    <location>
        <begin position="50"/>
        <end position="70"/>
    </location>
</feature>
<organism evidence="3 4">
    <name type="scientific">Wenzhouxiangella limi</name>
    <dbReference type="NCBI Taxonomy" id="2707351"/>
    <lineage>
        <taxon>Bacteria</taxon>
        <taxon>Pseudomonadati</taxon>
        <taxon>Pseudomonadota</taxon>
        <taxon>Gammaproteobacteria</taxon>
        <taxon>Chromatiales</taxon>
        <taxon>Wenzhouxiangellaceae</taxon>
        <taxon>Wenzhouxiangella</taxon>
    </lineage>
</organism>
<evidence type="ECO:0000313" key="4">
    <source>
        <dbReference type="Proteomes" id="UP000484885"/>
    </source>
</evidence>
<evidence type="ECO:0000313" key="3">
    <source>
        <dbReference type="EMBL" id="NDY95535.1"/>
    </source>
</evidence>
<evidence type="ECO:0000256" key="1">
    <source>
        <dbReference type="SAM" id="Phobius"/>
    </source>
</evidence>
<dbReference type="Pfam" id="PF13248">
    <property type="entry name" value="Zn_ribbon_3"/>
    <property type="match status" value="1"/>
</dbReference>
<dbReference type="Proteomes" id="UP000484885">
    <property type="component" value="Unassembled WGS sequence"/>
</dbReference>
<sequence>MAIVRCPNCGQRMSSLAKTCPHCDTPVGKLSARDRNRLARNRWQRHADRAANTTYLALGLLVFGAIWWWGAPPQGWFFPPPIAALIALPVGVVLYSVGRGWLIWLRLPRNRPPPEQD</sequence>
<keyword evidence="1" id="KW-1133">Transmembrane helix</keyword>
<accession>A0A845V6E2</accession>